<evidence type="ECO:0000256" key="3">
    <source>
        <dbReference type="ARBA" id="ARBA00005459"/>
    </source>
</evidence>
<name>A0A3N4IKZ3_ASCIM</name>
<reference evidence="7 8" key="1">
    <citation type="journal article" date="2018" name="Nat. Ecol. Evol.">
        <title>Pezizomycetes genomes reveal the molecular basis of ectomycorrhizal truffle lifestyle.</title>
        <authorList>
            <person name="Murat C."/>
            <person name="Payen T."/>
            <person name="Noel B."/>
            <person name="Kuo A."/>
            <person name="Morin E."/>
            <person name="Chen J."/>
            <person name="Kohler A."/>
            <person name="Krizsan K."/>
            <person name="Balestrini R."/>
            <person name="Da Silva C."/>
            <person name="Montanini B."/>
            <person name="Hainaut M."/>
            <person name="Levati E."/>
            <person name="Barry K.W."/>
            <person name="Belfiori B."/>
            <person name="Cichocki N."/>
            <person name="Clum A."/>
            <person name="Dockter R.B."/>
            <person name="Fauchery L."/>
            <person name="Guy J."/>
            <person name="Iotti M."/>
            <person name="Le Tacon F."/>
            <person name="Lindquist E.A."/>
            <person name="Lipzen A."/>
            <person name="Malagnac F."/>
            <person name="Mello A."/>
            <person name="Molinier V."/>
            <person name="Miyauchi S."/>
            <person name="Poulain J."/>
            <person name="Riccioni C."/>
            <person name="Rubini A."/>
            <person name="Sitrit Y."/>
            <person name="Splivallo R."/>
            <person name="Traeger S."/>
            <person name="Wang M."/>
            <person name="Zifcakova L."/>
            <person name="Wipf D."/>
            <person name="Zambonelli A."/>
            <person name="Paolocci F."/>
            <person name="Nowrousian M."/>
            <person name="Ottonello S."/>
            <person name="Baldrian P."/>
            <person name="Spatafora J.W."/>
            <person name="Henrissat B."/>
            <person name="Nagy L.G."/>
            <person name="Aury J.M."/>
            <person name="Wincker P."/>
            <person name="Grigoriev I.V."/>
            <person name="Bonfante P."/>
            <person name="Martin F.M."/>
        </authorList>
    </citation>
    <scope>NUCLEOTIDE SEQUENCE [LARGE SCALE GENOMIC DNA]</scope>
    <source>
        <strain evidence="7 8">RN42</strain>
    </source>
</reference>
<dbReference type="PANTHER" id="PTHR28081:SF1">
    <property type="entry name" value="DAMAGE-REGULATED IMPORT FACILITATOR 1"/>
    <property type="match status" value="1"/>
</dbReference>
<dbReference type="AlphaFoldDB" id="A0A3N4IKZ3"/>
<dbReference type="GO" id="GO:0005634">
    <property type="term" value="C:nucleus"/>
    <property type="evidence" value="ECO:0007669"/>
    <property type="project" value="UniProtKB-SubCell"/>
</dbReference>
<sequence>MVPPRKKPSAIQPTIHQFFAPKLHTESSTSSEDSFAVGNENASPLAPALPENVHSSLLQVGMRVRKSIRDGYKTTPAPLAPANQSVYTFFQQSKNKRNIADLKSVDGQEKGGMDTEMLEAHTSTARQYAIPKSRKRAGFWNAVPRKESSSLSTNSEDPEDFEEAEFLKPMEELI</sequence>
<accession>A0A3N4IKZ3</accession>
<comment type="similarity">
    <text evidence="3">Belongs to the DIF1/spd1 family.</text>
</comment>
<proteinExistence type="inferred from homology"/>
<gene>
    <name evidence="7" type="ORF">BJ508DRAFT_303031</name>
</gene>
<dbReference type="PANTHER" id="PTHR28081">
    <property type="entry name" value="DAMAGE-REGULATED IMPORT FACILITATOR 1-RELATED"/>
    <property type="match status" value="1"/>
</dbReference>
<dbReference type="EMBL" id="ML119654">
    <property type="protein sequence ID" value="RPA85368.1"/>
    <property type="molecule type" value="Genomic_DNA"/>
</dbReference>
<keyword evidence="4" id="KW-0963">Cytoplasm</keyword>
<dbReference type="InterPro" id="IPR013900">
    <property type="entry name" value="RNR_inhibitor"/>
</dbReference>
<dbReference type="GO" id="GO:0005737">
    <property type="term" value="C:cytoplasm"/>
    <property type="evidence" value="ECO:0007669"/>
    <property type="project" value="UniProtKB-SubCell"/>
</dbReference>
<feature type="compositionally biased region" description="Basic and acidic residues" evidence="6">
    <location>
        <begin position="165"/>
        <end position="174"/>
    </location>
</feature>
<feature type="region of interest" description="Disordered" evidence="6">
    <location>
        <begin position="139"/>
        <end position="174"/>
    </location>
</feature>
<dbReference type="OrthoDB" id="4072855at2759"/>
<evidence type="ECO:0000313" key="7">
    <source>
        <dbReference type="EMBL" id="RPA85368.1"/>
    </source>
</evidence>
<feature type="region of interest" description="Disordered" evidence="6">
    <location>
        <begin position="21"/>
        <end position="48"/>
    </location>
</feature>
<evidence type="ECO:0000313" key="8">
    <source>
        <dbReference type="Proteomes" id="UP000275078"/>
    </source>
</evidence>
<dbReference type="Proteomes" id="UP000275078">
    <property type="component" value="Unassembled WGS sequence"/>
</dbReference>
<keyword evidence="8" id="KW-1185">Reference proteome</keyword>
<protein>
    <submittedName>
        <fullName evidence="7">Uncharacterized protein</fullName>
    </submittedName>
</protein>
<evidence type="ECO:0000256" key="4">
    <source>
        <dbReference type="ARBA" id="ARBA00022490"/>
    </source>
</evidence>
<evidence type="ECO:0000256" key="5">
    <source>
        <dbReference type="ARBA" id="ARBA00023242"/>
    </source>
</evidence>
<evidence type="ECO:0000256" key="2">
    <source>
        <dbReference type="ARBA" id="ARBA00004496"/>
    </source>
</evidence>
<dbReference type="GO" id="GO:1990846">
    <property type="term" value="F:ribonucleoside-diphosphate reductase inhibitor activity"/>
    <property type="evidence" value="ECO:0007669"/>
    <property type="project" value="TreeGrafter"/>
</dbReference>
<comment type="subcellular location">
    <subcellularLocation>
        <location evidence="2">Cytoplasm</location>
    </subcellularLocation>
    <subcellularLocation>
        <location evidence="1">Nucleus</location>
    </subcellularLocation>
</comment>
<dbReference type="Pfam" id="PF08591">
    <property type="entry name" value="RNR_inhib"/>
    <property type="match status" value="1"/>
</dbReference>
<keyword evidence="5" id="KW-0539">Nucleus</keyword>
<organism evidence="7 8">
    <name type="scientific">Ascobolus immersus RN42</name>
    <dbReference type="NCBI Taxonomy" id="1160509"/>
    <lineage>
        <taxon>Eukaryota</taxon>
        <taxon>Fungi</taxon>
        <taxon>Dikarya</taxon>
        <taxon>Ascomycota</taxon>
        <taxon>Pezizomycotina</taxon>
        <taxon>Pezizomycetes</taxon>
        <taxon>Pezizales</taxon>
        <taxon>Ascobolaceae</taxon>
        <taxon>Ascobolus</taxon>
    </lineage>
</organism>
<evidence type="ECO:0000256" key="1">
    <source>
        <dbReference type="ARBA" id="ARBA00004123"/>
    </source>
</evidence>
<dbReference type="GO" id="GO:0008104">
    <property type="term" value="P:intracellular protein localization"/>
    <property type="evidence" value="ECO:0007669"/>
    <property type="project" value="TreeGrafter"/>
</dbReference>
<evidence type="ECO:0000256" key="6">
    <source>
        <dbReference type="SAM" id="MobiDB-lite"/>
    </source>
</evidence>